<evidence type="ECO:0000256" key="4">
    <source>
        <dbReference type="ARBA" id="ARBA00022448"/>
    </source>
</evidence>
<dbReference type="InterPro" id="IPR009056">
    <property type="entry name" value="Cyt_c-like_dom"/>
</dbReference>
<dbReference type="SUPFAM" id="SSF46626">
    <property type="entry name" value="Cytochrome c"/>
    <property type="match status" value="1"/>
</dbReference>
<comment type="subcellular location">
    <subcellularLocation>
        <location evidence="1">Periplasm</location>
    </subcellularLocation>
</comment>
<dbReference type="InterPro" id="IPR036280">
    <property type="entry name" value="Multihaem_cyt_sf"/>
</dbReference>
<dbReference type="SUPFAM" id="SSF48695">
    <property type="entry name" value="Multiheme cytochromes"/>
    <property type="match status" value="2"/>
</dbReference>
<dbReference type="GO" id="GO:0042597">
    <property type="term" value="C:periplasmic space"/>
    <property type="evidence" value="ECO:0007669"/>
    <property type="project" value="UniProtKB-SubCell"/>
</dbReference>
<evidence type="ECO:0000313" key="13">
    <source>
        <dbReference type="EMBL" id="SFV62558.1"/>
    </source>
</evidence>
<dbReference type="Gene3D" id="1.10.760.10">
    <property type="entry name" value="Cytochrome c-like domain"/>
    <property type="match status" value="1"/>
</dbReference>
<keyword evidence="10" id="KW-0408">Iron</keyword>
<dbReference type="Gene3D" id="1.10.1130.10">
    <property type="entry name" value="Flavocytochrome C3, Chain A"/>
    <property type="match status" value="1"/>
</dbReference>
<dbReference type="PANTHER" id="PTHR38604">
    <property type="entry name" value="PERIPLASMIC NITRATE REDUCTASE, ELECTRON TRANSFER SUBUNIT"/>
    <property type="match status" value="1"/>
</dbReference>
<evidence type="ECO:0000256" key="9">
    <source>
        <dbReference type="ARBA" id="ARBA00022982"/>
    </source>
</evidence>
<organism evidence="13">
    <name type="scientific">hydrothermal vent metagenome</name>
    <dbReference type="NCBI Taxonomy" id="652676"/>
    <lineage>
        <taxon>unclassified sequences</taxon>
        <taxon>metagenomes</taxon>
        <taxon>ecological metagenomes</taxon>
    </lineage>
</organism>
<dbReference type="GO" id="GO:0020037">
    <property type="term" value="F:heme binding"/>
    <property type="evidence" value="ECO:0007669"/>
    <property type="project" value="InterPro"/>
</dbReference>
<dbReference type="PANTHER" id="PTHR38604:SF1">
    <property type="entry name" value="PERIPLASMIC NITRATE REDUCTASE, ELECTRON TRANSFER SUBUNIT"/>
    <property type="match status" value="1"/>
</dbReference>
<dbReference type="PROSITE" id="PS51007">
    <property type="entry name" value="CYTC"/>
    <property type="match status" value="1"/>
</dbReference>
<protein>
    <recommendedName>
        <fullName evidence="3">Periplasmic nitrate reductase, electron transfer subunit</fullName>
    </recommendedName>
    <alternativeName>
        <fullName evidence="11">Diheme cytochrome c NapB</fullName>
    </alternativeName>
</protein>
<accession>A0A1W1C9P4</accession>
<keyword evidence="8" id="KW-0574">Periplasm</keyword>
<dbReference type="AlphaFoldDB" id="A0A1W1C9P4"/>
<keyword evidence="9" id="KW-0249">Electron transport</keyword>
<evidence type="ECO:0000256" key="5">
    <source>
        <dbReference type="ARBA" id="ARBA00022617"/>
    </source>
</evidence>
<evidence type="ECO:0000256" key="10">
    <source>
        <dbReference type="ARBA" id="ARBA00023004"/>
    </source>
</evidence>
<dbReference type="GO" id="GO:0009055">
    <property type="term" value="F:electron transfer activity"/>
    <property type="evidence" value="ECO:0007669"/>
    <property type="project" value="InterPro"/>
</dbReference>
<dbReference type="PROSITE" id="PS51257">
    <property type="entry name" value="PROKAR_LIPOPROTEIN"/>
    <property type="match status" value="1"/>
</dbReference>
<evidence type="ECO:0000256" key="6">
    <source>
        <dbReference type="ARBA" id="ARBA00022723"/>
    </source>
</evidence>
<gene>
    <name evidence="13" type="ORF">MNB_SV-8-622</name>
</gene>
<keyword evidence="5" id="KW-0349">Heme</keyword>
<keyword evidence="6" id="KW-0479">Metal-binding</keyword>
<name>A0A1W1C9P4_9ZZZZ</name>
<dbReference type="InterPro" id="IPR036909">
    <property type="entry name" value="Cyt_c-like_dom_sf"/>
</dbReference>
<keyword evidence="7" id="KW-0732">Signal</keyword>
<dbReference type="InterPro" id="IPR005591">
    <property type="entry name" value="NapB"/>
</dbReference>
<dbReference type="Pfam" id="PF03892">
    <property type="entry name" value="NapB"/>
    <property type="match status" value="2"/>
</dbReference>
<keyword evidence="4" id="KW-0813">Transport</keyword>
<proteinExistence type="inferred from homology"/>
<dbReference type="GO" id="GO:0046872">
    <property type="term" value="F:metal ion binding"/>
    <property type="evidence" value="ECO:0007669"/>
    <property type="project" value="UniProtKB-KW"/>
</dbReference>
<dbReference type="EMBL" id="FPHD01000060">
    <property type="protein sequence ID" value="SFV62558.1"/>
    <property type="molecule type" value="Genomic_DNA"/>
</dbReference>
<evidence type="ECO:0000256" key="2">
    <source>
        <dbReference type="ARBA" id="ARBA00007368"/>
    </source>
</evidence>
<reference evidence="13" key="1">
    <citation type="submission" date="2016-10" db="EMBL/GenBank/DDBJ databases">
        <authorList>
            <person name="de Groot N.N."/>
        </authorList>
    </citation>
    <scope>NUCLEOTIDE SEQUENCE</scope>
</reference>
<evidence type="ECO:0000256" key="7">
    <source>
        <dbReference type="ARBA" id="ARBA00022729"/>
    </source>
</evidence>
<evidence type="ECO:0000256" key="8">
    <source>
        <dbReference type="ARBA" id="ARBA00022764"/>
    </source>
</evidence>
<evidence type="ECO:0000259" key="12">
    <source>
        <dbReference type="PROSITE" id="PS51007"/>
    </source>
</evidence>
<evidence type="ECO:0000256" key="1">
    <source>
        <dbReference type="ARBA" id="ARBA00004418"/>
    </source>
</evidence>
<evidence type="ECO:0000256" key="3">
    <source>
        <dbReference type="ARBA" id="ARBA00013773"/>
    </source>
</evidence>
<feature type="domain" description="Cytochrome c" evidence="12">
    <location>
        <begin position="11"/>
        <end position="97"/>
    </location>
</feature>
<dbReference type="GO" id="GO:0009061">
    <property type="term" value="P:anaerobic respiration"/>
    <property type="evidence" value="ECO:0007669"/>
    <property type="project" value="InterPro"/>
</dbReference>
<sequence length="321" mass="33898">MTKVIKVMALGSLLAASALYGASTAACAGCHGQHFEKHAMGKSKIVKDMSKADILVALKGYKAGTYGGAMKGLMKGQVAALSDADMKAIAEMIKGGAGTATDKATSHAAAAAVAVSKVIDINAKVCDPERIKKEDLGNKKEVDETVLGLRKTSLFDENVAPQKIKEDRPAPGTAPKFERAYVNAPPMIPHSVEGLLPITQKNNQCLGCHMPDVAKSVGATPIPPSHFTNYRPTTVLKNGNLVKEGKVVGIAKGDMGNVSDIKLAKAKKLNHLYQGRYNCSQCHAPQANVKTAVGNTFKSDGLTDEFKSHSNLVNMMDDGVK</sequence>
<evidence type="ECO:0000256" key="11">
    <source>
        <dbReference type="ARBA" id="ARBA00031832"/>
    </source>
</evidence>
<comment type="similarity">
    <text evidence="2">Belongs to the NapB family.</text>
</comment>